<organism evidence="4 5">
    <name type="scientific">Pichia membranifaciens NRRL Y-2026</name>
    <dbReference type="NCBI Taxonomy" id="763406"/>
    <lineage>
        <taxon>Eukaryota</taxon>
        <taxon>Fungi</taxon>
        <taxon>Dikarya</taxon>
        <taxon>Ascomycota</taxon>
        <taxon>Saccharomycotina</taxon>
        <taxon>Pichiomycetes</taxon>
        <taxon>Pichiales</taxon>
        <taxon>Pichiaceae</taxon>
        <taxon>Pichia</taxon>
    </lineage>
</organism>
<feature type="active site" evidence="3">
    <location>
        <position position="144"/>
    </location>
</feature>
<evidence type="ECO:0000313" key="5">
    <source>
        <dbReference type="Proteomes" id="UP000094455"/>
    </source>
</evidence>
<dbReference type="OrthoDB" id="194865at2759"/>
<dbReference type="InterPro" id="IPR029058">
    <property type="entry name" value="AB_hydrolase_fold"/>
</dbReference>
<sequence length="304" mass="34797">HGAGSSGLTFANLASCIVQKSDSLHYFTNPGFFTFDMRGHGNTNLINRNNKKLNAMNYDLSIDQLQKDFIFIFNHFVKRYLKSNASILNSGLAKCSLFFLGHSLGGSVLTKVLYKFSKKTEEVSSEFQLDLQYAKFIKGLIMVDIVEETAIRALDFMDGYLNSIPQSFQSLQTAIDWHISHQLIYNRNSCRYSIPPLLTQAKTEQSGYTFVIDLRKTEQYWHEWFLGLSSEFISIPSSVSKLLVLANNDLLDKNLIIGQMQGKYQLIVFRTNDLNLENIIHFIQEDIPNKFAISLLEFVERNDN</sequence>
<feature type="non-terminal residue" evidence="4">
    <location>
        <position position="304"/>
    </location>
</feature>
<dbReference type="PANTHER" id="PTHR14189">
    <property type="entry name" value="PROTEIN PHOSPHATASE METHYLESTERASE-1 RELATED"/>
    <property type="match status" value="1"/>
</dbReference>
<protein>
    <submittedName>
        <fullName evidence="4">Uncharacterized protein</fullName>
    </submittedName>
</protein>
<dbReference type="GeneID" id="30178787"/>
<dbReference type="GO" id="GO:0051723">
    <property type="term" value="F:protein methylesterase activity"/>
    <property type="evidence" value="ECO:0007669"/>
    <property type="project" value="UniProtKB-EC"/>
</dbReference>
<gene>
    <name evidence="4" type="ORF">PICMEDRAFT_19000</name>
</gene>
<feature type="non-terminal residue" evidence="4">
    <location>
        <position position="1"/>
    </location>
</feature>
<dbReference type="STRING" id="763406.A0A1E3NSZ9"/>
<dbReference type="GO" id="GO:0005763">
    <property type="term" value="C:mitochondrial small ribosomal subunit"/>
    <property type="evidence" value="ECO:0007669"/>
    <property type="project" value="EnsemblFungi"/>
</dbReference>
<dbReference type="Proteomes" id="UP000094455">
    <property type="component" value="Unassembled WGS sequence"/>
</dbReference>
<dbReference type="InterPro" id="IPR016812">
    <property type="entry name" value="PPase_methylesterase_euk"/>
</dbReference>
<feature type="active site" evidence="3">
    <location>
        <position position="281"/>
    </location>
</feature>
<name>A0A1E3NSZ9_9ASCO</name>
<evidence type="ECO:0000256" key="2">
    <source>
        <dbReference type="ARBA" id="ARBA00022801"/>
    </source>
</evidence>
<evidence type="ECO:0000256" key="3">
    <source>
        <dbReference type="PIRSR" id="PIRSR022950-1"/>
    </source>
</evidence>
<keyword evidence="1" id="KW-0719">Serine esterase</keyword>
<keyword evidence="5" id="KW-1185">Reference proteome</keyword>
<keyword evidence="2" id="KW-0378">Hydrolase</keyword>
<dbReference type="PANTHER" id="PTHR14189:SF0">
    <property type="entry name" value="PROTEIN PHOSPHATASE METHYLESTERASE 1"/>
    <property type="match status" value="1"/>
</dbReference>
<accession>A0A1E3NSZ9</accession>
<dbReference type="RefSeq" id="XP_019019806.1">
    <property type="nucleotide sequence ID" value="XM_019162100.1"/>
</dbReference>
<proteinExistence type="predicted"/>
<reference evidence="4 5" key="1">
    <citation type="journal article" date="2016" name="Proc. Natl. Acad. Sci. U.S.A.">
        <title>Comparative genomics of biotechnologically important yeasts.</title>
        <authorList>
            <person name="Riley R."/>
            <person name="Haridas S."/>
            <person name="Wolfe K.H."/>
            <person name="Lopes M.R."/>
            <person name="Hittinger C.T."/>
            <person name="Goeker M."/>
            <person name="Salamov A.A."/>
            <person name="Wisecaver J.H."/>
            <person name="Long T.M."/>
            <person name="Calvey C.H."/>
            <person name="Aerts A.L."/>
            <person name="Barry K.W."/>
            <person name="Choi C."/>
            <person name="Clum A."/>
            <person name="Coughlan A.Y."/>
            <person name="Deshpande S."/>
            <person name="Douglass A.P."/>
            <person name="Hanson S.J."/>
            <person name="Klenk H.-P."/>
            <person name="LaButti K.M."/>
            <person name="Lapidus A."/>
            <person name="Lindquist E.A."/>
            <person name="Lipzen A.M."/>
            <person name="Meier-Kolthoff J.P."/>
            <person name="Ohm R.A."/>
            <person name="Otillar R.P."/>
            <person name="Pangilinan J.L."/>
            <person name="Peng Y."/>
            <person name="Rokas A."/>
            <person name="Rosa C.A."/>
            <person name="Scheuner C."/>
            <person name="Sibirny A.A."/>
            <person name="Slot J.C."/>
            <person name="Stielow J.B."/>
            <person name="Sun H."/>
            <person name="Kurtzman C.P."/>
            <person name="Blackwell M."/>
            <person name="Grigoriev I.V."/>
            <person name="Jeffries T.W."/>
        </authorList>
    </citation>
    <scope>NUCLEOTIDE SEQUENCE [LARGE SCALE GENOMIC DNA]</scope>
    <source>
        <strain evidence="4 5">NRRL Y-2026</strain>
    </source>
</reference>
<dbReference type="PIRSF" id="PIRSF022950">
    <property type="entry name" value="PPase_methylesterase_euk"/>
    <property type="match status" value="1"/>
</dbReference>
<dbReference type="Gene3D" id="3.40.50.1820">
    <property type="entry name" value="alpha/beta hydrolase"/>
    <property type="match status" value="1"/>
</dbReference>
<evidence type="ECO:0000313" key="4">
    <source>
        <dbReference type="EMBL" id="ODQ48693.1"/>
    </source>
</evidence>
<evidence type="ECO:0000256" key="1">
    <source>
        <dbReference type="ARBA" id="ARBA00022487"/>
    </source>
</evidence>
<dbReference type="SUPFAM" id="SSF53474">
    <property type="entry name" value="alpha/beta-Hydrolases"/>
    <property type="match status" value="1"/>
</dbReference>
<dbReference type="AlphaFoldDB" id="A0A1E3NSZ9"/>
<dbReference type="EMBL" id="KV454001">
    <property type="protein sequence ID" value="ODQ48693.1"/>
    <property type="molecule type" value="Genomic_DNA"/>
</dbReference>
<feature type="active site" evidence="3">
    <location>
        <position position="103"/>
    </location>
</feature>